<proteinExistence type="predicted"/>
<accession>A0A955RWX9</accession>
<feature type="transmembrane region" description="Helical" evidence="8">
    <location>
        <begin position="345"/>
        <end position="363"/>
    </location>
</feature>
<dbReference type="EMBL" id="JAGQKY010000009">
    <property type="protein sequence ID" value="MCA9397270.1"/>
    <property type="molecule type" value="Genomic_DNA"/>
</dbReference>
<feature type="transmembrane region" description="Helical" evidence="8">
    <location>
        <begin position="315"/>
        <end position="333"/>
    </location>
</feature>
<feature type="transmembrane region" description="Helical" evidence="8">
    <location>
        <begin position="175"/>
        <end position="198"/>
    </location>
</feature>
<feature type="transmembrane region" description="Helical" evidence="8">
    <location>
        <begin position="370"/>
        <end position="390"/>
    </location>
</feature>
<evidence type="ECO:0000256" key="8">
    <source>
        <dbReference type="SAM" id="Phobius"/>
    </source>
</evidence>
<feature type="transmembrane region" description="Helical" evidence="8">
    <location>
        <begin position="150"/>
        <end position="168"/>
    </location>
</feature>
<keyword evidence="6 8" id="KW-1133">Transmembrane helix</keyword>
<evidence type="ECO:0000256" key="2">
    <source>
        <dbReference type="ARBA" id="ARBA00022475"/>
    </source>
</evidence>
<keyword evidence="5 8" id="KW-0812">Transmembrane</keyword>
<comment type="caution">
    <text evidence="10">The sequence shown here is derived from an EMBL/GenBank/DDBJ whole genome shotgun (WGS) entry which is preliminary data.</text>
</comment>
<gene>
    <name evidence="10" type="ORF">KC573_00425</name>
</gene>
<evidence type="ECO:0000256" key="5">
    <source>
        <dbReference type="ARBA" id="ARBA00022692"/>
    </source>
</evidence>
<sequence length="491" mass="56244">MKEVVKNFQSRDKTHTGERLLIIFLGILVFVNFSVSVNAWQLQYFSDEWEFYTTASEIAQGEYSPNIFDLNGVYEENPIFGSYYHAFFLKIFGQTPLVWKFSNGILLIPIVVFFFYWVKEYFDQATAWVATLLFSSSHILAHYTKIGYPNHLAFLLFIVSLFIIQRIMDEKSIRYVVLLGALWGISFYVFIGPLFPVMQFPLLLPLFQKSLGEKRDRWLPKAVVGAVSYLLIVLPGVLITDSTHWHSIQQLLGRGGNPTLFVVATNIVKPLFLFIFQFFPMHTHFSGGRLVDPIVLMLILVGVVVLLKMAKDRDYVRYFIAAFIATGITIGVSNMYEHIGVTRGVFMLPFWFVMAGVGVVWILRHSRLVGGMLVVAVSASSLYFTHVTYFSQADFHVNNYLIHELRGNSDKVTFMAADPLVPNPLVFDDVMRSYGYTDRIEKVVLSGEQDVCQYQFRTIVVLREDTGLQTFLLTSDCLEGGEIIVLDRYYY</sequence>
<dbReference type="Proteomes" id="UP000699691">
    <property type="component" value="Unassembled WGS sequence"/>
</dbReference>
<feature type="transmembrane region" description="Helical" evidence="8">
    <location>
        <begin position="125"/>
        <end position="144"/>
    </location>
</feature>
<dbReference type="GO" id="GO:0009103">
    <property type="term" value="P:lipopolysaccharide biosynthetic process"/>
    <property type="evidence" value="ECO:0007669"/>
    <property type="project" value="UniProtKB-ARBA"/>
</dbReference>
<comment type="subcellular location">
    <subcellularLocation>
        <location evidence="1">Cell membrane</location>
        <topology evidence="1">Multi-pass membrane protein</topology>
    </subcellularLocation>
</comment>
<dbReference type="GO" id="GO:0005886">
    <property type="term" value="C:plasma membrane"/>
    <property type="evidence" value="ECO:0007669"/>
    <property type="project" value="UniProtKB-SubCell"/>
</dbReference>
<dbReference type="InterPro" id="IPR038731">
    <property type="entry name" value="RgtA/B/C-like"/>
</dbReference>
<feature type="transmembrane region" description="Helical" evidence="8">
    <location>
        <begin position="290"/>
        <end position="308"/>
    </location>
</feature>
<feature type="transmembrane region" description="Helical" evidence="8">
    <location>
        <begin position="218"/>
        <end position="239"/>
    </location>
</feature>
<organism evidence="10 11">
    <name type="scientific">candidate division WWE3 bacterium</name>
    <dbReference type="NCBI Taxonomy" id="2053526"/>
    <lineage>
        <taxon>Bacteria</taxon>
        <taxon>Katanobacteria</taxon>
    </lineage>
</organism>
<feature type="transmembrane region" description="Helical" evidence="8">
    <location>
        <begin position="260"/>
        <end position="278"/>
    </location>
</feature>
<evidence type="ECO:0000256" key="1">
    <source>
        <dbReference type="ARBA" id="ARBA00004651"/>
    </source>
</evidence>
<evidence type="ECO:0000313" key="11">
    <source>
        <dbReference type="Proteomes" id="UP000699691"/>
    </source>
</evidence>
<feature type="transmembrane region" description="Helical" evidence="8">
    <location>
        <begin position="20"/>
        <end position="40"/>
    </location>
</feature>
<name>A0A955RWX9_UNCKA</name>
<evidence type="ECO:0000313" key="10">
    <source>
        <dbReference type="EMBL" id="MCA9397270.1"/>
    </source>
</evidence>
<dbReference type="Pfam" id="PF13231">
    <property type="entry name" value="PMT_2"/>
    <property type="match status" value="1"/>
</dbReference>
<reference evidence="10" key="1">
    <citation type="submission" date="2020-04" db="EMBL/GenBank/DDBJ databases">
        <authorList>
            <person name="Zhang T."/>
        </authorList>
    </citation>
    <scope>NUCLEOTIDE SEQUENCE</scope>
    <source>
        <strain evidence="10">HKST-UBA02</strain>
    </source>
</reference>
<feature type="transmembrane region" description="Helical" evidence="8">
    <location>
        <begin position="97"/>
        <end position="118"/>
    </location>
</feature>
<evidence type="ECO:0000256" key="3">
    <source>
        <dbReference type="ARBA" id="ARBA00022676"/>
    </source>
</evidence>
<evidence type="ECO:0000256" key="4">
    <source>
        <dbReference type="ARBA" id="ARBA00022679"/>
    </source>
</evidence>
<dbReference type="PANTHER" id="PTHR33908:SF11">
    <property type="entry name" value="MEMBRANE PROTEIN"/>
    <property type="match status" value="1"/>
</dbReference>
<evidence type="ECO:0000256" key="6">
    <source>
        <dbReference type="ARBA" id="ARBA00022989"/>
    </source>
</evidence>
<dbReference type="AlphaFoldDB" id="A0A955RWX9"/>
<keyword evidence="7 8" id="KW-0472">Membrane</keyword>
<dbReference type="PANTHER" id="PTHR33908">
    <property type="entry name" value="MANNOSYLTRANSFERASE YKCB-RELATED"/>
    <property type="match status" value="1"/>
</dbReference>
<keyword evidence="2" id="KW-1003">Cell membrane</keyword>
<dbReference type="GO" id="GO:0016763">
    <property type="term" value="F:pentosyltransferase activity"/>
    <property type="evidence" value="ECO:0007669"/>
    <property type="project" value="TreeGrafter"/>
</dbReference>
<dbReference type="EC" id="2.4.-.-" evidence="10"/>
<reference evidence="10" key="2">
    <citation type="journal article" date="2021" name="Microbiome">
        <title>Successional dynamics and alternative stable states in a saline activated sludge microbial community over 9 years.</title>
        <authorList>
            <person name="Wang Y."/>
            <person name="Ye J."/>
            <person name="Ju F."/>
            <person name="Liu L."/>
            <person name="Boyd J.A."/>
            <person name="Deng Y."/>
            <person name="Parks D.H."/>
            <person name="Jiang X."/>
            <person name="Yin X."/>
            <person name="Woodcroft B.J."/>
            <person name="Tyson G.W."/>
            <person name="Hugenholtz P."/>
            <person name="Polz M.F."/>
            <person name="Zhang T."/>
        </authorList>
    </citation>
    <scope>NUCLEOTIDE SEQUENCE</scope>
    <source>
        <strain evidence="10">HKST-UBA02</strain>
    </source>
</reference>
<feature type="domain" description="Glycosyltransferase RgtA/B/C/D-like" evidence="9">
    <location>
        <begin position="77"/>
        <end position="189"/>
    </location>
</feature>
<evidence type="ECO:0000259" key="9">
    <source>
        <dbReference type="Pfam" id="PF13231"/>
    </source>
</evidence>
<dbReference type="InterPro" id="IPR050297">
    <property type="entry name" value="LipidA_mod_glycosyltrf_83"/>
</dbReference>
<evidence type="ECO:0000256" key="7">
    <source>
        <dbReference type="ARBA" id="ARBA00023136"/>
    </source>
</evidence>
<protein>
    <submittedName>
        <fullName evidence="10">Glycosyltransferase family 39 protein</fullName>
        <ecNumber evidence="10">2.4.-.-</ecNumber>
    </submittedName>
</protein>
<keyword evidence="3 10" id="KW-0328">Glycosyltransferase</keyword>
<keyword evidence="4 10" id="KW-0808">Transferase</keyword>